<comment type="caution">
    <text evidence="6">The sequence shown here is derived from an EMBL/GenBank/DDBJ whole genome shotgun (WGS) entry which is preliminary data.</text>
</comment>
<keyword evidence="7" id="KW-1185">Reference proteome</keyword>
<dbReference type="GO" id="GO:0016158">
    <property type="term" value="F:inositol hexakisphosphate 3-phosphatase activity"/>
    <property type="evidence" value="ECO:0007669"/>
    <property type="project" value="UniProtKB-EC"/>
</dbReference>
<proteinExistence type="inferred from homology"/>
<dbReference type="EMBL" id="NAJL01000063">
    <property type="protein sequence ID" value="TKA22968.1"/>
    <property type="molecule type" value="Genomic_DNA"/>
</dbReference>
<protein>
    <recommendedName>
        <fullName evidence="2">3-phytase</fullName>
        <ecNumber evidence="2">3.1.3.8</ecNumber>
    </recommendedName>
</protein>
<dbReference type="Pfam" id="PF00328">
    <property type="entry name" value="His_Phos_2"/>
    <property type="match status" value="1"/>
</dbReference>
<feature type="transmembrane region" description="Helical" evidence="5">
    <location>
        <begin position="40"/>
        <end position="62"/>
    </location>
</feature>
<keyword evidence="5" id="KW-0472">Membrane</keyword>
<comment type="similarity">
    <text evidence="1">Belongs to the histidine acid phosphatase family.</text>
</comment>
<gene>
    <name evidence="6" type="ORF">B0A50_07711</name>
</gene>
<dbReference type="OrthoDB" id="6509975at2759"/>
<dbReference type="PROSITE" id="PS00616">
    <property type="entry name" value="HIS_ACID_PHOSPHAT_1"/>
    <property type="match status" value="1"/>
</dbReference>
<dbReference type="Proteomes" id="UP000308549">
    <property type="component" value="Unassembled WGS sequence"/>
</dbReference>
<dbReference type="AlphaFoldDB" id="A0A4U0TLX0"/>
<dbReference type="PANTHER" id="PTHR20963:SF43">
    <property type="entry name" value="PUTATIVE (AFU_ORTHOLOGUE AFUA_7G01240)-RELATED"/>
    <property type="match status" value="1"/>
</dbReference>
<dbReference type="EC" id="3.1.3.8" evidence="2"/>
<sequence>MPDHELPKYSPLPNKTADDEEPSSLPPLRSSPPSLPWRQLFIFVASATVTIALIIQLFWLLLSAAFGDGIEHGAESPGTKGGKDYYQTSPELYPGPTPTGLPGFLAQTNPAPFASTTFIPPSPLETQAPIQGAEGHASNDGNVFELMGQLSHYFSPAPGFGVEESPLTEGAEITHMHMLSRHGARYPTLGSGAPLLGEKIMNFTAAGVEGEFEGSLAFLNRWIYRLGAEILVPVGKQELFDSGTLHQYMYGHLYPNDGSKIVARSTTQDRMTKSAEYFLAGFFGLEWPQNATLVLGIEERGRVFNNSLAGWGNCPNSHSEVNRGGVEAVREWAGVYLVNATERLRAAAPGFNWTVADSYNAQSLCAYETVALGYSAFCDLFTYDEWRGYEYSIALDFAGTTGFQSPTGRAIGVGYVEEILARLNHHVLDHPVAQTNTTLDSNPDTFPIDQNIYFDFSHDTNIMAILTAFGFTQFATFLPATHMPAHRDLVVSHLTPFAARLDIEIIRAPSPIAASRSKDARAVYADGPPTTYIHFVLNQRTLPLGVSFPACGRRDDGWCELETFLEVQSRSLEHAQFEFACFGKYEAVPYGEITDGVPLATSRVR</sequence>
<organism evidence="6 7">
    <name type="scientific">Salinomyces thailandicus</name>
    <dbReference type="NCBI Taxonomy" id="706561"/>
    <lineage>
        <taxon>Eukaryota</taxon>
        <taxon>Fungi</taxon>
        <taxon>Dikarya</taxon>
        <taxon>Ascomycota</taxon>
        <taxon>Pezizomycotina</taxon>
        <taxon>Dothideomycetes</taxon>
        <taxon>Dothideomycetidae</taxon>
        <taxon>Mycosphaerellales</taxon>
        <taxon>Teratosphaeriaceae</taxon>
        <taxon>Salinomyces</taxon>
    </lineage>
</organism>
<dbReference type="InterPro" id="IPR000560">
    <property type="entry name" value="His_Pase_clade-2"/>
</dbReference>
<dbReference type="PANTHER" id="PTHR20963">
    <property type="entry name" value="MULTIPLE INOSITOL POLYPHOSPHATE PHOSPHATASE-RELATED"/>
    <property type="match status" value="1"/>
</dbReference>
<dbReference type="GO" id="GO:0003993">
    <property type="term" value="F:acid phosphatase activity"/>
    <property type="evidence" value="ECO:0007669"/>
    <property type="project" value="TreeGrafter"/>
</dbReference>
<dbReference type="Gene3D" id="3.40.50.1240">
    <property type="entry name" value="Phosphoglycerate mutase-like"/>
    <property type="match status" value="1"/>
</dbReference>
<dbReference type="PROSITE" id="PS00778">
    <property type="entry name" value="HIS_ACID_PHOSPHAT_2"/>
    <property type="match status" value="1"/>
</dbReference>
<name>A0A4U0TLX0_9PEZI</name>
<dbReference type="InterPro" id="IPR029033">
    <property type="entry name" value="His_PPase_superfam"/>
</dbReference>
<dbReference type="InterPro" id="IPR033379">
    <property type="entry name" value="Acid_Pase_AS"/>
</dbReference>
<keyword evidence="5" id="KW-0812">Transmembrane</keyword>
<feature type="region of interest" description="Disordered" evidence="4">
    <location>
        <begin position="1"/>
        <end position="31"/>
    </location>
</feature>
<evidence type="ECO:0000256" key="2">
    <source>
        <dbReference type="ARBA" id="ARBA00012632"/>
    </source>
</evidence>
<evidence type="ECO:0000313" key="6">
    <source>
        <dbReference type="EMBL" id="TKA22968.1"/>
    </source>
</evidence>
<dbReference type="CDD" id="cd07061">
    <property type="entry name" value="HP_HAP_like"/>
    <property type="match status" value="1"/>
</dbReference>
<evidence type="ECO:0000256" key="5">
    <source>
        <dbReference type="SAM" id="Phobius"/>
    </source>
</evidence>
<dbReference type="SUPFAM" id="SSF53254">
    <property type="entry name" value="Phosphoglycerate mutase-like"/>
    <property type="match status" value="1"/>
</dbReference>
<keyword evidence="5" id="KW-1133">Transmembrane helix</keyword>
<keyword evidence="3" id="KW-0378">Hydrolase</keyword>
<evidence type="ECO:0000313" key="7">
    <source>
        <dbReference type="Proteomes" id="UP000308549"/>
    </source>
</evidence>
<evidence type="ECO:0000256" key="4">
    <source>
        <dbReference type="SAM" id="MobiDB-lite"/>
    </source>
</evidence>
<evidence type="ECO:0000256" key="3">
    <source>
        <dbReference type="ARBA" id="ARBA00022801"/>
    </source>
</evidence>
<feature type="region of interest" description="Disordered" evidence="4">
    <location>
        <begin position="73"/>
        <end position="98"/>
    </location>
</feature>
<reference evidence="6 7" key="1">
    <citation type="submission" date="2017-03" db="EMBL/GenBank/DDBJ databases">
        <title>Genomes of endolithic fungi from Antarctica.</title>
        <authorList>
            <person name="Coleine C."/>
            <person name="Masonjones S."/>
            <person name="Stajich J.E."/>
        </authorList>
    </citation>
    <scope>NUCLEOTIDE SEQUENCE [LARGE SCALE GENOMIC DNA]</scope>
    <source>
        <strain evidence="6 7">CCFEE 6315</strain>
    </source>
</reference>
<accession>A0A4U0TLX0</accession>
<evidence type="ECO:0000256" key="1">
    <source>
        <dbReference type="ARBA" id="ARBA00005375"/>
    </source>
</evidence>